<keyword evidence="2" id="KW-1185">Reference proteome</keyword>
<proteinExistence type="predicted"/>
<evidence type="ECO:0000313" key="2">
    <source>
        <dbReference type="Proteomes" id="UP001525961"/>
    </source>
</evidence>
<reference evidence="1 2" key="1">
    <citation type="journal article" date="2022" name="Front. Microbiol.">
        <title>High genomic differentiation and limited gene flow indicate recent cryptic speciation within the genus Laspinema (cyanobacteria).</title>
        <authorList>
            <person name="Stanojkovic A."/>
            <person name="Skoupy S."/>
            <person name="Skaloud P."/>
            <person name="Dvorak P."/>
        </authorList>
    </citation>
    <scope>NUCLEOTIDE SEQUENCE [LARGE SCALE GENOMIC DNA]</scope>
    <source>
        <strain evidence="1 2">D3b</strain>
    </source>
</reference>
<sequence>MIREDQKQAARSQVEAKLIEGLESGQPIEVTDEWWERKGSAIRYDVVMGLVSSSFLTFLT</sequence>
<protein>
    <submittedName>
        <fullName evidence="1">Uncharacterized protein</fullName>
    </submittedName>
</protein>
<accession>A0ABT2N0Z8</accession>
<evidence type="ECO:0000313" key="1">
    <source>
        <dbReference type="EMBL" id="MCT7976357.1"/>
    </source>
</evidence>
<name>A0ABT2N0Z8_9CYAN</name>
<organism evidence="1 2">
    <name type="scientific">Laspinema olomoucense D3b</name>
    <dbReference type="NCBI Taxonomy" id="2953688"/>
    <lineage>
        <taxon>Bacteria</taxon>
        <taxon>Bacillati</taxon>
        <taxon>Cyanobacteriota</taxon>
        <taxon>Cyanophyceae</taxon>
        <taxon>Oscillatoriophycideae</taxon>
        <taxon>Oscillatoriales</taxon>
        <taxon>Laspinemataceae</taxon>
        <taxon>Laspinema</taxon>
        <taxon>Laspinema olomoucense</taxon>
    </lineage>
</organism>
<dbReference type="EMBL" id="JAMXFA010000001">
    <property type="protein sequence ID" value="MCT7976357.1"/>
    <property type="molecule type" value="Genomic_DNA"/>
</dbReference>
<gene>
    <name evidence="1" type="ORF">NG792_01300</name>
</gene>
<comment type="caution">
    <text evidence="1">The sequence shown here is derived from an EMBL/GenBank/DDBJ whole genome shotgun (WGS) entry which is preliminary data.</text>
</comment>
<dbReference type="RefSeq" id="WP_261198872.1">
    <property type="nucleotide sequence ID" value="NZ_JAMXFA010000001.1"/>
</dbReference>
<dbReference type="Proteomes" id="UP001525961">
    <property type="component" value="Unassembled WGS sequence"/>
</dbReference>